<dbReference type="PROSITE" id="PS51635">
    <property type="entry name" value="PNPLA"/>
    <property type="match status" value="1"/>
</dbReference>
<dbReference type="Proteomes" id="UP000019678">
    <property type="component" value="Unassembled WGS sequence"/>
</dbReference>
<dbReference type="PANTHER" id="PTHR14226">
    <property type="entry name" value="NEUROPATHY TARGET ESTERASE/SWISS CHEESE D.MELANOGASTER"/>
    <property type="match status" value="1"/>
</dbReference>
<feature type="domain" description="PNPLA" evidence="5">
    <location>
        <begin position="1"/>
        <end position="216"/>
    </location>
</feature>
<dbReference type="InterPro" id="IPR002641">
    <property type="entry name" value="PNPLA_dom"/>
</dbReference>
<evidence type="ECO:0000256" key="2">
    <source>
        <dbReference type="ARBA" id="ARBA00022963"/>
    </source>
</evidence>
<feature type="short sequence motif" description="GXSXG" evidence="4">
    <location>
        <begin position="38"/>
        <end position="42"/>
    </location>
</feature>
<dbReference type="eggNOG" id="COG1752">
    <property type="taxonomic scope" value="Bacteria"/>
</dbReference>
<evidence type="ECO:0000256" key="1">
    <source>
        <dbReference type="ARBA" id="ARBA00022801"/>
    </source>
</evidence>
<feature type="active site" description="Proton acceptor" evidence="4">
    <location>
        <position position="203"/>
    </location>
</feature>
<dbReference type="GO" id="GO:0016042">
    <property type="term" value="P:lipid catabolic process"/>
    <property type="evidence" value="ECO:0007669"/>
    <property type="project" value="UniProtKB-UniRule"/>
</dbReference>
<comment type="caution">
    <text evidence="4">Lacks conserved residue(s) required for the propagation of feature annotation.</text>
</comment>
<name>A0A017TCC3_9BACT</name>
<dbReference type="PANTHER" id="PTHR14226:SF57">
    <property type="entry name" value="BLR7027 PROTEIN"/>
    <property type="match status" value="1"/>
</dbReference>
<dbReference type="EMBL" id="ASRX01000013">
    <property type="protein sequence ID" value="EYF06904.1"/>
    <property type="molecule type" value="Genomic_DNA"/>
</dbReference>
<accession>A0A017TCC3</accession>
<organism evidence="6 7">
    <name type="scientific">Chondromyces apiculatus DSM 436</name>
    <dbReference type="NCBI Taxonomy" id="1192034"/>
    <lineage>
        <taxon>Bacteria</taxon>
        <taxon>Pseudomonadati</taxon>
        <taxon>Myxococcota</taxon>
        <taxon>Polyangia</taxon>
        <taxon>Polyangiales</taxon>
        <taxon>Polyangiaceae</taxon>
        <taxon>Chondromyces</taxon>
    </lineage>
</organism>
<dbReference type="InterPro" id="IPR016035">
    <property type="entry name" value="Acyl_Trfase/lysoPLipase"/>
</dbReference>
<dbReference type="Gene3D" id="3.40.1090.10">
    <property type="entry name" value="Cytosolic phospholipase A2 catalytic domain"/>
    <property type="match status" value="2"/>
</dbReference>
<feature type="active site" description="Nucleophile" evidence="4">
    <location>
        <position position="40"/>
    </location>
</feature>
<evidence type="ECO:0000259" key="5">
    <source>
        <dbReference type="PROSITE" id="PS51635"/>
    </source>
</evidence>
<keyword evidence="7" id="KW-1185">Reference proteome</keyword>
<evidence type="ECO:0000256" key="3">
    <source>
        <dbReference type="ARBA" id="ARBA00023098"/>
    </source>
</evidence>
<gene>
    <name evidence="6" type="ORF">CAP_1162</name>
</gene>
<evidence type="ECO:0000256" key="4">
    <source>
        <dbReference type="PROSITE-ProRule" id="PRU01161"/>
    </source>
</evidence>
<keyword evidence="3 4" id="KW-0443">Lipid metabolism</keyword>
<feature type="short sequence motif" description="DGA/G" evidence="4">
    <location>
        <begin position="203"/>
        <end position="205"/>
    </location>
</feature>
<evidence type="ECO:0000313" key="7">
    <source>
        <dbReference type="Proteomes" id="UP000019678"/>
    </source>
</evidence>
<reference evidence="6 7" key="1">
    <citation type="submission" date="2013-05" db="EMBL/GenBank/DDBJ databases">
        <title>Genome assembly of Chondromyces apiculatus DSM 436.</title>
        <authorList>
            <person name="Sharma G."/>
            <person name="Khatri I."/>
            <person name="Kaur C."/>
            <person name="Mayilraj S."/>
            <person name="Subramanian S."/>
        </authorList>
    </citation>
    <scope>NUCLEOTIDE SEQUENCE [LARGE SCALE GENOMIC DNA]</scope>
    <source>
        <strain evidence="6 7">DSM 436</strain>
    </source>
</reference>
<dbReference type="GO" id="GO:0016787">
    <property type="term" value="F:hydrolase activity"/>
    <property type="evidence" value="ECO:0007669"/>
    <property type="project" value="UniProtKB-UniRule"/>
</dbReference>
<proteinExistence type="predicted"/>
<dbReference type="STRING" id="1192034.CAP_1162"/>
<protein>
    <recommendedName>
        <fullName evidence="5">PNPLA domain-containing protein</fullName>
    </recommendedName>
</protein>
<dbReference type="SUPFAM" id="SSF52151">
    <property type="entry name" value="FabD/lysophospholipase-like"/>
    <property type="match status" value="1"/>
</dbReference>
<evidence type="ECO:0000313" key="6">
    <source>
        <dbReference type="EMBL" id="EYF06904.1"/>
    </source>
</evidence>
<comment type="caution">
    <text evidence="6">The sequence shown here is derived from an EMBL/GenBank/DDBJ whole genome shotgun (WGS) entry which is preliminary data.</text>
</comment>
<dbReference type="InterPro" id="IPR050301">
    <property type="entry name" value="NTE"/>
</dbReference>
<dbReference type="Pfam" id="PF01734">
    <property type="entry name" value="Patatin"/>
    <property type="match status" value="1"/>
</dbReference>
<keyword evidence="1 4" id="KW-0378">Hydrolase</keyword>
<sequence length="428" mass="45858">MLAGGAARGAYEAGVVQHLVEEVARDLDHVVRFDVLCGTSVGALNACGLAAFADLGQGGARRLIEVWTRLQVSELVRPDARGILEMGTRLLGRPSTTRVPAREGGLIDPEGLERLVAHSIPFARIEDNLRAGYVDALTVSTTHVASGRTVVYVDTHEGEIPSWGNDPTTIARAARIGAQHALASAAIPILFRAVKLDGDYHCDGGLRQNVPLSPARRLGASHVLVVNPRHLETTPLDDGAAEDIFPGPLFLLGKTLNALLLDRIDTDLARLSSINRILEAGTRVAGPGFVEALNREMGFPEGVGLRTMKAMLVRASDDIGQLAVNFVRSPAFSRASGMGVKLLRRLAERDSRSEADLLSYLLFDGGFAGQLIEMGRADARARHEELCRFFAEAARSALEQEALRRDAEVVRSAVPREPGGDLEPLAAG</sequence>
<keyword evidence="2 4" id="KW-0442">Lipid degradation</keyword>
<dbReference type="AlphaFoldDB" id="A0A017TCC3"/>